<evidence type="ECO:0000256" key="1">
    <source>
        <dbReference type="ARBA" id="ARBA00022729"/>
    </source>
</evidence>
<evidence type="ECO:0000313" key="4">
    <source>
        <dbReference type="EMBL" id="KDN70116.1"/>
    </source>
</evidence>
<dbReference type="PANTHER" id="PTHR35185:SF2">
    <property type="entry name" value="EXTRACELLULAR PROLINE-SERINE RICH PROTEIN (AFU_ORTHOLOGUE AFUA_8G07090)"/>
    <property type="match status" value="1"/>
</dbReference>
<evidence type="ECO:0000256" key="2">
    <source>
        <dbReference type="SAM" id="SignalP"/>
    </source>
</evidence>
<keyword evidence="5" id="KW-1185">Reference proteome</keyword>
<reference evidence="5" key="1">
    <citation type="journal article" date="2014" name="Genome Announc.">
        <title>Draft genome sequence of Colletotrichum sublineola, a destructive pathogen of cultivated sorghum.</title>
        <authorList>
            <person name="Baroncelli R."/>
            <person name="Sanz-Martin J.M."/>
            <person name="Rech G.E."/>
            <person name="Sukno S.A."/>
            <person name="Thon M.R."/>
        </authorList>
    </citation>
    <scope>NUCLEOTIDE SEQUENCE [LARGE SCALE GENOMIC DNA]</scope>
    <source>
        <strain evidence="5">TX430BB</strain>
    </source>
</reference>
<gene>
    <name evidence="4" type="ORF">CSUB01_08791</name>
</gene>
<evidence type="ECO:0000259" key="3">
    <source>
        <dbReference type="Pfam" id="PF10342"/>
    </source>
</evidence>
<feature type="signal peptide" evidence="2">
    <location>
        <begin position="1"/>
        <end position="17"/>
    </location>
</feature>
<dbReference type="Proteomes" id="UP000027238">
    <property type="component" value="Unassembled WGS sequence"/>
</dbReference>
<dbReference type="STRING" id="1173701.A0A066XWG8"/>
<accession>A0A066XWG8</accession>
<proteinExistence type="predicted"/>
<dbReference type="eggNOG" id="ENOG502SQXC">
    <property type="taxonomic scope" value="Eukaryota"/>
</dbReference>
<dbReference type="HOGENOM" id="CLU_088315_0_0_1"/>
<dbReference type="Pfam" id="PF10342">
    <property type="entry name" value="Kre9_KNH"/>
    <property type="match status" value="1"/>
</dbReference>
<sequence>MRFFAAALTLSAPLVSAMKFTTPAANSTVTKGSSIQLTWDTVDTDAPTFSILLVNFVNWPPSYVMLAEGVDTFAGAISVNVPCSTADSFGYQFNAINGTNVFNIFAQTPKFYVSGADCTDPTPVPSAPPSACVPPTTVTVTVSKTLLKNSTATATGGISAAQSMITAAAVSASSSAPVFHGTCPDTIGWISGYHHPVTLTKAPQHPDATLYPILYAQPTQAPYPTGADNDDDHGYATTTIYETTYLPLEMAPTGSCNC</sequence>
<comment type="caution">
    <text evidence="4">The sequence shown here is derived from an EMBL/GenBank/DDBJ whole genome shotgun (WGS) entry which is preliminary data.</text>
</comment>
<dbReference type="InterPro" id="IPR052479">
    <property type="entry name" value="GPI-anchor_Adhesion_Reg"/>
</dbReference>
<dbReference type="PANTHER" id="PTHR35185">
    <property type="entry name" value="SERINE/THREONINE-RICH PROTEIN ADG2-RELATED"/>
    <property type="match status" value="1"/>
</dbReference>
<feature type="domain" description="Yeast cell wall synthesis Kre9/Knh1-like N-terminal" evidence="3">
    <location>
        <begin position="22"/>
        <end position="113"/>
    </location>
</feature>
<organism evidence="4 5">
    <name type="scientific">Colletotrichum sublineola</name>
    <name type="common">Sorghum anthracnose fungus</name>
    <dbReference type="NCBI Taxonomy" id="1173701"/>
    <lineage>
        <taxon>Eukaryota</taxon>
        <taxon>Fungi</taxon>
        <taxon>Dikarya</taxon>
        <taxon>Ascomycota</taxon>
        <taxon>Pezizomycotina</taxon>
        <taxon>Sordariomycetes</taxon>
        <taxon>Hypocreomycetidae</taxon>
        <taxon>Glomerellales</taxon>
        <taxon>Glomerellaceae</taxon>
        <taxon>Colletotrichum</taxon>
        <taxon>Colletotrichum graminicola species complex</taxon>
    </lineage>
</organism>
<dbReference type="InterPro" id="IPR018466">
    <property type="entry name" value="Kre9/Knh1-like_N"/>
</dbReference>
<dbReference type="OMA" id="CDTNPEW"/>
<dbReference type="AlphaFoldDB" id="A0A066XWG8"/>
<evidence type="ECO:0000313" key="5">
    <source>
        <dbReference type="Proteomes" id="UP000027238"/>
    </source>
</evidence>
<dbReference type="EMBL" id="JMSE01000387">
    <property type="protein sequence ID" value="KDN70116.1"/>
    <property type="molecule type" value="Genomic_DNA"/>
</dbReference>
<dbReference type="OrthoDB" id="5420143at2759"/>
<keyword evidence="1 2" id="KW-0732">Signal</keyword>
<name>A0A066XWG8_COLSU</name>
<feature type="chain" id="PRO_5001635424" evidence="2">
    <location>
        <begin position="18"/>
        <end position="258"/>
    </location>
</feature>
<protein>
    <submittedName>
        <fullName evidence="4">Putative extracellular proline-serine rich protein</fullName>
    </submittedName>
</protein>